<keyword evidence="4" id="KW-0560">Oxidoreductase</keyword>
<evidence type="ECO:0000256" key="7">
    <source>
        <dbReference type="ARBA" id="ARBA00038878"/>
    </source>
</evidence>
<keyword evidence="2" id="KW-0285">Flavoprotein</keyword>
<dbReference type="EC" id="1.1.99.2" evidence="7"/>
<dbReference type="SUPFAM" id="SSF51905">
    <property type="entry name" value="FAD/NAD(P)-binding domain"/>
    <property type="match status" value="1"/>
</dbReference>
<dbReference type="InterPro" id="IPR036188">
    <property type="entry name" value="FAD/NAD-bd_sf"/>
</dbReference>
<dbReference type="Proteomes" id="UP000243876">
    <property type="component" value="Unassembled WGS sequence"/>
</dbReference>
<comment type="cofactor">
    <cofactor evidence="1">
        <name>FAD</name>
        <dbReference type="ChEBI" id="CHEBI:57692"/>
    </cofactor>
</comment>
<sequence length="491" mass="53316">MSRLLRSRYPYIPPDGAVDHLVVGAGVVGLAVAERLVKAFADKTTFVVERFVLSSSPALMRPGLTGDRTACRHGQVGQETSSRNSEVIHSGIYYPINSLKTALCIRGRDLLYQRCDEHGIPYRNTGKLVLATSKDQINYLEQLHDKANRLREKGIGEVPLEWLSGDEVRKLEPDVGERVIGALLSPKTGIIIDSDTGEVVYGTRVVRIDRAEPSGGGKRGDGSEDGWVIQTLTDDGSGGEGERASVLAKSVINAAGLNAHNILNQILPESQRLKLHFAKDRGPGVSQVRHLLYPCPEENVYVFPALLSCHSKVGRPRSSRSSLSGLGTHLTMSLENEIRFGPDVQWLDPLLEGDEEVPDFWEKDLAVTDERMAMAVEEVQKILPGVKADGFAPDCATTSLVLLQSQRIDPPLRTDAGIRPKLSKKGETAVDFSVTHPAPGFISLQGIESPGLTSSLAIAELVEGMVRKEVWGLGKGRGRTVSEGGRLEGWA</sequence>
<dbReference type="OrthoDB" id="498204at2759"/>
<proteinExistence type="inferred from homology"/>
<evidence type="ECO:0000256" key="1">
    <source>
        <dbReference type="ARBA" id="ARBA00001974"/>
    </source>
</evidence>
<feature type="non-terminal residue" evidence="10">
    <location>
        <position position="1"/>
    </location>
</feature>
<evidence type="ECO:0000259" key="9">
    <source>
        <dbReference type="Pfam" id="PF01266"/>
    </source>
</evidence>
<evidence type="ECO:0000256" key="4">
    <source>
        <dbReference type="ARBA" id="ARBA00023002"/>
    </source>
</evidence>
<dbReference type="PANTHER" id="PTHR43104:SF4">
    <property type="entry name" value="L-2-HYDROXYGLUTARATE DEHYDROGENASE, MITOCHONDRIAL"/>
    <property type="match status" value="1"/>
</dbReference>
<keyword evidence="3" id="KW-0274">FAD</keyword>
<dbReference type="Gene3D" id="3.50.50.60">
    <property type="entry name" value="FAD/NAD(P)-binding domain"/>
    <property type="match status" value="1"/>
</dbReference>
<dbReference type="EMBL" id="CENE01000003">
    <property type="protein sequence ID" value="CEQ39438.1"/>
    <property type="molecule type" value="Genomic_DNA"/>
</dbReference>
<evidence type="ECO:0000256" key="3">
    <source>
        <dbReference type="ARBA" id="ARBA00022827"/>
    </source>
</evidence>
<evidence type="ECO:0000256" key="2">
    <source>
        <dbReference type="ARBA" id="ARBA00022630"/>
    </source>
</evidence>
<gene>
    <name evidence="10" type="primary">SPOSA6832_00945</name>
</gene>
<evidence type="ECO:0000313" key="10">
    <source>
        <dbReference type="EMBL" id="CEQ39438.1"/>
    </source>
</evidence>
<accession>A0A0D6EI16</accession>
<evidence type="ECO:0000313" key="11">
    <source>
        <dbReference type="Proteomes" id="UP000243876"/>
    </source>
</evidence>
<dbReference type="Gene3D" id="3.30.9.10">
    <property type="entry name" value="D-Amino Acid Oxidase, subunit A, domain 2"/>
    <property type="match status" value="1"/>
</dbReference>
<feature type="domain" description="FAD dependent oxidoreductase" evidence="9">
    <location>
        <begin position="19"/>
        <end position="462"/>
    </location>
</feature>
<protein>
    <recommendedName>
        <fullName evidence="8">L-2-hydroxyglutarate dehydrogenase, mitochondrial</fullName>
        <ecNumber evidence="7">1.1.99.2</ecNumber>
    </recommendedName>
</protein>
<name>A0A0D6EI16_SPOSA</name>
<dbReference type="InterPro" id="IPR006076">
    <property type="entry name" value="FAD-dep_OxRdtase"/>
</dbReference>
<comment type="similarity">
    <text evidence="6">Belongs to the L2HGDH family.</text>
</comment>
<evidence type="ECO:0000256" key="6">
    <source>
        <dbReference type="ARBA" id="ARBA00037941"/>
    </source>
</evidence>
<reference evidence="11" key="1">
    <citation type="submission" date="2015-02" db="EMBL/GenBank/DDBJ databases">
        <authorList>
            <person name="Gon?alves P."/>
        </authorList>
    </citation>
    <scope>NUCLEOTIDE SEQUENCE [LARGE SCALE GENOMIC DNA]</scope>
</reference>
<dbReference type="GO" id="GO:0047545">
    <property type="term" value="F:(S)-2-hydroxyglutarate dehydrogenase activity"/>
    <property type="evidence" value="ECO:0007669"/>
    <property type="project" value="UniProtKB-EC"/>
</dbReference>
<dbReference type="Pfam" id="PF01266">
    <property type="entry name" value="DAO"/>
    <property type="match status" value="1"/>
</dbReference>
<organism evidence="10 11">
    <name type="scientific">Sporidiobolus salmonicolor</name>
    <name type="common">Yeast-like fungus</name>
    <name type="synonym">Sporobolomyces salmonicolor</name>
    <dbReference type="NCBI Taxonomy" id="5005"/>
    <lineage>
        <taxon>Eukaryota</taxon>
        <taxon>Fungi</taxon>
        <taxon>Dikarya</taxon>
        <taxon>Basidiomycota</taxon>
        <taxon>Pucciniomycotina</taxon>
        <taxon>Microbotryomycetes</taxon>
        <taxon>Sporidiobolales</taxon>
        <taxon>Sporidiobolaceae</taxon>
        <taxon>Sporobolomyces</taxon>
    </lineage>
</organism>
<evidence type="ECO:0000256" key="5">
    <source>
        <dbReference type="ARBA" id="ARBA00036066"/>
    </source>
</evidence>
<evidence type="ECO:0000256" key="8">
    <source>
        <dbReference type="ARBA" id="ARBA00041137"/>
    </source>
</evidence>
<dbReference type="PANTHER" id="PTHR43104">
    <property type="entry name" value="L-2-HYDROXYGLUTARATE DEHYDROGENASE, MITOCHONDRIAL"/>
    <property type="match status" value="1"/>
</dbReference>
<comment type="catalytic activity">
    <reaction evidence="5">
        <text>(S)-2-hydroxyglutarate + A = 2-oxoglutarate + AH2</text>
        <dbReference type="Rhea" id="RHEA:21252"/>
        <dbReference type="ChEBI" id="CHEBI:13193"/>
        <dbReference type="ChEBI" id="CHEBI:16782"/>
        <dbReference type="ChEBI" id="CHEBI:16810"/>
        <dbReference type="ChEBI" id="CHEBI:17499"/>
        <dbReference type="EC" id="1.1.99.2"/>
    </reaction>
</comment>
<dbReference type="AlphaFoldDB" id="A0A0D6EI16"/>
<keyword evidence="11" id="KW-1185">Reference proteome</keyword>